<feature type="transmembrane region" description="Helical" evidence="1">
    <location>
        <begin position="72"/>
        <end position="92"/>
    </location>
</feature>
<keyword evidence="1" id="KW-0812">Transmembrane</keyword>
<dbReference type="EMBL" id="BMZN01000004">
    <property type="protein sequence ID" value="GHC54743.1"/>
    <property type="molecule type" value="Genomic_DNA"/>
</dbReference>
<dbReference type="AlphaFoldDB" id="A0A8H9IMC1"/>
<sequence length="289" mass="31572">MINTSLWLNLAVFISSLAGFICLALASDRQGEFLLHRSASKRERLVFRIIGWPLLALALALCVEGWGASMGVVSWLGWLTMAGAGLAFYLPWWPWQEKKPVRARPAPVAKAGAKDSNTESQEPVVSTAQVPVSISPRNLIFAGSLLAIPVAFLAYLAQLGPAPVFREDALQGQIGPWRFVLAETNAHAPASSGSGPHTKAFQIRFCETCDTDIRSAYLQINKPETKPSPRQAFGGARWTRAVEIAIPPDSKLEHQLWLTVEAKSGDLYHQAFDFQHVSPATAAFIQQSL</sequence>
<proteinExistence type="predicted"/>
<evidence type="ECO:0000313" key="2">
    <source>
        <dbReference type="EMBL" id="GHC54743.1"/>
    </source>
</evidence>
<feature type="transmembrane region" description="Helical" evidence="1">
    <location>
        <begin position="139"/>
        <end position="157"/>
    </location>
</feature>
<evidence type="ECO:0000313" key="3">
    <source>
        <dbReference type="Proteomes" id="UP000608923"/>
    </source>
</evidence>
<evidence type="ECO:0008006" key="4">
    <source>
        <dbReference type="Google" id="ProtNLM"/>
    </source>
</evidence>
<keyword evidence="1" id="KW-1133">Transmembrane helix</keyword>
<comment type="caution">
    <text evidence="2">The sequence shown here is derived from an EMBL/GenBank/DDBJ whole genome shotgun (WGS) entry which is preliminary data.</text>
</comment>
<keyword evidence="1" id="KW-0472">Membrane</keyword>
<organism evidence="2 3">
    <name type="scientific">Alcaligenes pakistanensis</name>
    <dbReference type="NCBI Taxonomy" id="1482717"/>
    <lineage>
        <taxon>Bacteria</taxon>
        <taxon>Pseudomonadati</taxon>
        <taxon>Pseudomonadota</taxon>
        <taxon>Betaproteobacteria</taxon>
        <taxon>Burkholderiales</taxon>
        <taxon>Alcaligenaceae</taxon>
        <taxon>Alcaligenes</taxon>
    </lineage>
</organism>
<dbReference type="Proteomes" id="UP000608923">
    <property type="component" value="Unassembled WGS sequence"/>
</dbReference>
<feature type="transmembrane region" description="Helical" evidence="1">
    <location>
        <begin position="45"/>
        <end position="66"/>
    </location>
</feature>
<keyword evidence="3" id="KW-1185">Reference proteome</keyword>
<protein>
    <recommendedName>
        <fullName evidence="4">DUF3325 domain-containing protein</fullName>
    </recommendedName>
</protein>
<evidence type="ECO:0000256" key="1">
    <source>
        <dbReference type="SAM" id="Phobius"/>
    </source>
</evidence>
<name>A0A8H9IMC1_9BURK</name>
<feature type="transmembrane region" description="Helical" evidence="1">
    <location>
        <begin position="6"/>
        <end position="25"/>
    </location>
</feature>
<dbReference type="RefSeq" id="WP_189393292.1">
    <property type="nucleotide sequence ID" value="NZ_BMZN01000004.1"/>
</dbReference>
<reference evidence="3" key="1">
    <citation type="journal article" date="2019" name="Int. J. Syst. Evol. Microbiol.">
        <title>The Global Catalogue of Microorganisms (GCM) 10K type strain sequencing project: providing services to taxonomists for standard genome sequencing and annotation.</title>
        <authorList>
            <consortium name="The Broad Institute Genomics Platform"/>
            <consortium name="The Broad Institute Genome Sequencing Center for Infectious Disease"/>
            <person name="Wu L."/>
            <person name="Ma J."/>
        </authorList>
    </citation>
    <scope>NUCLEOTIDE SEQUENCE [LARGE SCALE GENOMIC DNA]</scope>
    <source>
        <strain evidence="3">KCTC 42083</strain>
    </source>
</reference>
<dbReference type="Pfam" id="PF11804">
    <property type="entry name" value="DUF3325"/>
    <property type="match status" value="1"/>
</dbReference>
<accession>A0A8H9IMC1</accession>
<dbReference type="InterPro" id="IPR021762">
    <property type="entry name" value="DUF3325"/>
</dbReference>
<gene>
    <name evidence="2" type="ORF">GCM10010096_29230</name>
</gene>